<evidence type="ECO:0000256" key="1">
    <source>
        <dbReference type="ARBA" id="ARBA00008857"/>
    </source>
</evidence>
<dbReference type="PROSITE" id="PS51900">
    <property type="entry name" value="CB"/>
    <property type="match status" value="1"/>
</dbReference>
<dbReference type="InterPro" id="IPR010998">
    <property type="entry name" value="Integrase_recombinase_N"/>
</dbReference>
<dbReference type="PANTHER" id="PTHR30629">
    <property type="entry name" value="PROPHAGE INTEGRASE"/>
    <property type="match status" value="1"/>
</dbReference>
<dbReference type="SUPFAM" id="SSF56349">
    <property type="entry name" value="DNA breaking-rejoining enzymes"/>
    <property type="match status" value="1"/>
</dbReference>
<dbReference type="PANTHER" id="PTHR30629:SF2">
    <property type="entry name" value="PROPHAGE INTEGRASE INTS-RELATED"/>
    <property type="match status" value="1"/>
</dbReference>
<evidence type="ECO:0000256" key="5">
    <source>
        <dbReference type="PROSITE-ProRule" id="PRU01248"/>
    </source>
</evidence>
<accession>A0AA37FVY4</accession>
<dbReference type="Pfam" id="PF13356">
    <property type="entry name" value="Arm-DNA-bind_3"/>
    <property type="match status" value="1"/>
</dbReference>
<feature type="domain" description="Tyr recombinase" evidence="6">
    <location>
        <begin position="213"/>
        <end position="386"/>
    </location>
</feature>
<evidence type="ECO:0000313" key="9">
    <source>
        <dbReference type="Proteomes" id="UP000886934"/>
    </source>
</evidence>
<dbReference type="Pfam" id="PF22022">
    <property type="entry name" value="Phage_int_M"/>
    <property type="match status" value="1"/>
</dbReference>
<keyword evidence="2" id="KW-0229">DNA integration</keyword>
<dbReference type="InterPro" id="IPR053876">
    <property type="entry name" value="Phage_int_M"/>
</dbReference>
<sequence>MGKLTARTVEGLCKAGRPGMTNDGDSLYLKIGRGGGASWVFRYRQAGKLRDMGLGAYPGVSLADARTLAFEARRMIQQGEDPIGEKRAAARAAREEAARAVTFSDLGEQYIKAHRAGWKNAKHAQQWANTLKQYAYPVIGKLQPDEINTEHVLNILQPIWQTKTETASRVRNRIELILDAAKARGFTSGENPARWRGHLDKLLPRRAKVKKVEHHAAMPFQQVPTFVRQIAQTESMSAKVLELIILTACRAGEALGATWDEIDLERGEWSIPAIRMKGARDHRAPLSKRAISLLMSLPRVQGSPYVFPGQRPDRHLSAGAVTMFMRRHGAEGFTVHGFRSSFRDWAAERTTYPREICEMCLAHVVAQGAEAAYWRGDVLEKRRGLMELWGQYVGDADNGGGVVIKIA</sequence>
<evidence type="ECO:0000259" key="6">
    <source>
        <dbReference type="PROSITE" id="PS51898"/>
    </source>
</evidence>
<gene>
    <name evidence="8" type="ORF">KAM351_29240</name>
</gene>
<evidence type="ECO:0000256" key="2">
    <source>
        <dbReference type="ARBA" id="ARBA00022908"/>
    </source>
</evidence>
<protein>
    <submittedName>
        <fullName evidence="8">Phage integrase</fullName>
    </submittedName>
</protein>
<dbReference type="GO" id="GO:0006310">
    <property type="term" value="P:DNA recombination"/>
    <property type="evidence" value="ECO:0007669"/>
    <property type="project" value="UniProtKB-KW"/>
</dbReference>
<dbReference type="CDD" id="cd00801">
    <property type="entry name" value="INT_P4_C"/>
    <property type="match status" value="1"/>
</dbReference>
<dbReference type="InterPro" id="IPR011010">
    <property type="entry name" value="DNA_brk_join_enz"/>
</dbReference>
<comment type="similarity">
    <text evidence="1">Belongs to the 'phage' integrase family.</text>
</comment>
<evidence type="ECO:0000256" key="3">
    <source>
        <dbReference type="ARBA" id="ARBA00023125"/>
    </source>
</evidence>
<dbReference type="Gene3D" id="1.10.443.10">
    <property type="entry name" value="Intergrase catalytic core"/>
    <property type="match status" value="1"/>
</dbReference>
<comment type="caution">
    <text evidence="8">The sequence shown here is derived from an EMBL/GenBank/DDBJ whole genome shotgun (WGS) entry which is preliminary data.</text>
</comment>
<dbReference type="EMBL" id="BPNN01000046">
    <property type="protein sequence ID" value="GJA64313.1"/>
    <property type="molecule type" value="Genomic_DNA"/>
</dbReference>
<dbReference type="Gene3D" id="3.30.160.390">
    <property type="entry name" value="Integrase, DNA-binding domain"/>
    <property type="match status" value="1"/>
</dbReference>
<dbReference type="InterPro" id="IPR038488">
    <property type="entry name" value="Integrase_DNA-bd_sf"/>
</dbReference>
<dbReference type="Pfam" id="PF00589">
    <property type="entry name" value="Phage_integrase"/>
    <property type="match status" value="1"/>
</dbReference>
<proteinExistence type="inferred from homology"/>
<feature type="domain" description="Core-binding (CB)" evidence="7">
    <location>
        <begin position="101"/>
        <end position="182"/>
    </location>
</feature>
<dbReference type="Gene3D" id="1.10.150.130">
    <property type="match status" value="1"/>
</dbReference>
<dbReference type="RefSeq" id="WP_053288230.1">
    <property type="nucleotide sequence ID" value="NZ_AP026370.1"/>
</dbReference>
<organism evidence="8 9">
    <name type="scientific">Aeromonas caviae</name>
    <name type="common">Aeromonas punctata</name>
    <dbReference type="NCBI Taxonomy" id="648"/>
    <lineage>
        <taxon>Bacteria</taxon>
        <taxon>Pseudomonadati</taxon>
        <taxon>Pseudomonadota</taxon>
        <taxon>Gammaproteobacteria</taxon>
        <taxon>Aeromonadales</taxon>
        <taxon>Aeromonadaceae</taxon>
        <taxon>Aeromonas</taxon>
    </lineage>
</organism>
<dbReference type="GO" id="GO:0015074">
    <property type="term" value="P:DNA integration"/>
    <property type="evidence" value="ECO:0007669"/>
    <property type="project" value="UniProtKB-KW"/>
</dbReference>
<dbReference type="InterPro" id="IPR013762">
    <property type="entry name" value="Integrase-like_cat_sf"/>
</dbReference>
<evidence type="ECO:0000313" key="8">
    <source>
        <dbReference type="EMBL" id="GJA64313.1"/>
    </source>
</evidence>
<dbReference type="InterPro" id="IPR044068">
    <property type="entry name" value="CB"/>
</dbReference>
<dbReference type="Proteomes" id="UP000886934">
    <property type="component" value="Unassembled WGS sequence"/>
</dbReference>
<keyword evidence="3 5" id="KW-0238">DNA-binding</keyword>
<dbReference type="GO" id="GO:0003677">
    <property type="term" value="F:DNA binding"/>
    <property type="evidence" value="ECO:0007669"/>
    <property type="project" value="UniProtKB-UniRule"/>
</dbReference>
<dbReference type="AlphaFoldDB" id="A0AA37FVY4"/>
<reference evidence="8" key="1">
    <citation type="submission" date="2021-07" db="EMBL/GenBank/DDBJ databases">
        <title>Draft genome sequence of carbapenem-resistant Aeromonas spp. in Japan.</title>
        <authorList>
            <person name="Maehana S."/>
            <person name="Suzuki M."/>
            <person name="Kitasato H."/>
        </authorList>
    </citation>
    <scope>NUCLEOTIDE SEQUENCE</scope>
    <source>
        <strain evidence="8">KAM351</strain>
    </source>
</reference>
<name>A0AA37FVY4_AERCA</name>
<dbReference type="InterPro" id="IPR025166">
    <property type="entry name" value="Integrase_DNA_bind_dom"/>
</dbReference>
<evidence type="ECO:0000256" key="4">
    <source>
        <dbReference type="ARBA" id="ARBA00023172"/>
    </source>
</evidence>
<dbReference type="PROSITE" id="PS51898">
    <property type="entry name" value="TYR_RECOMBINASE"/>
    <property type="match status" value="1"/>
</dbReference>
<evidence type="ECO:0000259" key="7">
    <source>
        <dbReference type="PROSITE" id="PS51900"/>
    </source>
</evidence>
<dbReference type="InterPro" id="IPR050808">
    <property type="entry name" value="Phage_Integrase"/>
</dbReference>
<keyword evidence="4" id="KW-0233">DNA recombination</keyword>
<dbReference type="InterPro" id="IPR002104">
    <property type="entry name" value="Integrase_catalytic"/>
</dbReference>